<sequence length="1034" mass="116480">MSTLSKDETSIVVKKKINQTNSSPPPIPHITQNYIPLSHVINNFVQYTYSELQHILETLPSNGSDDNKKMKLLEFIINSRKEFVKIYVLTKWAKVTKDISKCIDIVAWLNGQRNCFDNVINALYGIERTLGGAKLRNPDISTALDVLSLGHPTANLFNFVPPKPLTPQLILSTLHDLNVLLTIRLALIPDLPEEFQHYKIANGRATFSIHNAFDIDIGIADESSDAAFFLIDFRFTFNGAQAVSTNIKAKLEMRSNEVLARHGLRGLFNTLMIFTNNYKLSVLHKELLVLRNGLWTGVISVFFNTDRSHLILHYWIHRPGGRNIIELGLSKSNSLSLRWTREGKVVNDFDLSAEISDQIQDRLSAEWLLERITSLHLEHIISSTNIELLALLNLPDDSPDTSANNKGNRNILYDASKITIVGANDKKRLKIRLTSSRYTVFTVDQLTGRSVLENPNNLTISAERSLNELTEDHHGAAEVIFKLRLISLQDEIRARACATGWINNVSIHLSSDDIRYHFGQSTKFILYLRQPKWPLGSFILVTLGGNIMPRWWISQLSPKGESWTINFLEQIVVRQNIDAVYDYKLFDKLVQFATSRIAIHSICLQLKAYDIQYKRLKDIQGNPIVSLDTTSIAKSTWAHNLMFLQLAADSEKNTVFLVQGKVKSLSNLCDIPSSDPSIILNPKLGTFAIKVVATDFMSNVLTNIDAPKLVTRTPGHVATMPADKENAKLISSTPTTEKFATGGIIQIIRNKLAQVERVVSYVDLIRASKLALSEVSMNRLSFNYGSEPSLAASIILSDINTMSDKFLADENIQLVLNKESPHRFIQAYLQSILNLKGLKPIIWILTTTLNLYQAILKVSQLHEAKFNEADFTAVVDGLDYHDLELKKGHVTIIHRNATTLRLIYKDICTIDIKLVHKSPSELVYYITQDKLIVNKQFQQNSQIPILTGTMGQFDINCNRKLEEVWQGIHKLNILNPDSKGTNDSNNQSSLSPLMPLDKGIVCQPAFIGSFVEEIDKLITTFINPVLNFDIVKAE</sequence>
<dbReference type="PANTHER" id="PTHR12809">
    <property type="entry name" value="MEDIATOR COMPLEX SUBUNIT"/>
    <property type="match status" value="1"/>
</dbReference>
<keyword evidence="4 9" id="KW-0805">Transcription regulation</keyword>
<comment type="subunit">
    <text evidence="9">Component of the Mediator complex.</text>
</comment>
<keyword evidence="6 9" id="KW-0804">Transcription</keyword>
<evidence type="ECO:0000256" key="4">
    <source>
        <dbReference type="ARBA" id="ARBA00023015"/>
    </source>
</evidence>
<comment type="similarity">
    <text evidence="2 9">Belongs to the Mediator complex subunit 14 family.</text>
</comment>
<evidence type="ECO:0000256" key="7">
    <source>
        <dbReference type="ARBA" id="ARBA00023242"/>
    </source>
</evidence>
<dbReference type="EMBL" id="KV454410">
    <property type="protein sequence ID" value="ODQ65180.1"/>
    <property type="molecule type" value="Genomic_DNA"/>
</dbReference>
<dbReference type="OrthoDB" id="205099at2759"/>
<name>A0A1E3PIR1_9ASCO</name>
<evidence type="ECO:0000256" key="3">
    <source>
        <dbReference type="ARBA" id="ARBA00019619"/>
    </source>
</evidence>
<reference evidence="11 12" key="1">
    <citation type="journal article" date="2016" name="Proc. Natl. Acad. Sci. U.S.A.">
        <title>Comparative genomics of biotechnologically important yeasts.</title>
        <authorList>
            <person name="Riley R."/>
            <person name="Haridas S."/>
            <person name="Wolfe K.H."/>
            <person name="Lopes M.R."/>
            <person name="Hittinger C.T."/>
            <person name="Goeker M."/>
            <person name="Salamov A.A."/>
            <person name="Wisecaver J.H."/>
            <person name="Long T.M."/>
            <person name="Calvey C.H."/>
            <person name="Aerts A.L."/>
            <person name="Barry K.W."/>
            <person name="Choi C."/>
            <person name="Clum A."/>
            <person name="Coughlan A.Y."/>
            <person name="Deshpande S."/>
            <person name="Douglass A.P."/>
            <person name="Hanson S.J."/>
            <person name="Klenk H.-P."/>
            <person name="LaButti K.M."/>
            <person name="Lapidus A."/>
            <person name="Lindquist E.A."/>
            <person name="Lipzen A.M."/>
            <person name="Meier-Kolthoff J.P."/>
            <person name="Ohm R.A."/>
            <person name="Otillar R.P."/>
            <person name="Pangilinan J.L."/>
            <person name="Peng Y."/>
            <person name="Rokas A."/>
            <person name="Rosa C.A."/>
            <person name="Scheuner C."/>
            <person name="Sibirny A.A."/>
            <person name="Slot J.C."/>
            <person name="Stielow J.B."/>
            <person name="Sun H."/>
            <person name="Kurtzman C.P."/>
            <person name="Blackwell M."/>
            <person name="Grigoriev I.V."/>
            <person name="Jeffries T.W."/>
        </authorList>
    </citation>
    <scope>NUCLEOTIDE SEQUENCE [LARGE SCALE GENOMIC DNA]</scope>
    <source>
        <strain evidence="11 12">DSM 6958</strain>
    </source>
</reference>
<evidence type="ECO:0000256" key="2">
    <source>
        <dbReference type="ARBA" id="ARBA00007813"/>
    </source>
</evidence>
<dbReference type="STRING" id="857566.A0A1E3PIR1"/>
<keyword evidence="12" id="KW-1185">Reference proteome</keyword>
<comment type="function">
    <text evidence="9">Component of the Mediator complex, a coactivator involved in the regulated transcription of nearly all RNA polymerase II-dependent genes. Mediator functions as a bridge to convey information from gene-specific regulatory proteins to the basal RNA polymerase II transcription machinery. Mediator is recruited to promoters by direct interactions with regulatory proteins and serves as a scaffold for the assembly of a functional preinitiation complex with RNA polymerase II and the general transcription factors.</text>
</comment>
<evidence type="ECO:0000259" key="10">
    <source>
        <dbReference type="Pfam" id="PF08638"/>
    </source>
</evidence>
<evidence type="ECO:0000313" key="11">
    <source>
        <dbReference type="EMBL" id="ODQ65180.1"/>
    </source>
</evidence>
<dbReference type="Pfam" id="PF08638">
    <property type="entry name" value="Med14"/>
    <property type="match status" value="1"/>
</dbReference>
<evidence type="ECO:0000256" key="6">
    <source>
        <dbReference type="ARBA" id="ARBA00023163"/>
    </source>
</evidence>
<evidence type="ECO:0000256" key="1">
    <source>
        <dbReference type="ARBA" id="ARBA00004123"/>
    </source>
</evidence>
<dbReference type="Proteomes" id="UP000095009">
    <property type="component" value="Unassembled WGS sequence"/>
</dbReference>
<accession>A0A1E3PIR1</accession>
<keyword evidence="5 9" id="KW-0010">Activator</keyword>
<dbReference type="GO" id="GO:0003712">
    <property type="term" value="F:transcription coregulator activity"/>
    <property type="evidence" value="ECO:0007669"/>
    <property type="project" value="UniProtKB-UniRule"/>
</dbReference>
<dbReference type="AlphaFoldDB" id="A0A1E3PIR1"/>
<protein>
    <recommendedName>
        <fullName evidence="3 9">Mediator of RNA polymerase II transcription subunit 14</fullName>
    </recommendedName>
    <alternativeName>
        <fullName evidence="8 9">Mediator complex subunit 14</fullName>
    </alternativeName>
</protein>
<evidence type="ECO:0000256" key="8">
    <source>
        <dbReference type="ARBA" id="ARBA00032007"/>
    </source>
</evidence>
<dbReference type="GO" id="GO:0016592">
    <property type="term" value="C:mediator complex"/>
    <property type="evidence" value="ECO:0007669"/>
    <property type="project" value="UniProtKB-UniRule"/>
</dbReference>
<keyword evidence="7 9" id="KW-0539">Nucleus</keyword>
<dbReference type="GO" id="GO:0070847">
    <property type="term" value="C:core mediator complex"/>
    <property type="evidence" value="ECO:0007669"/>
    <property type="project" value="TreeGrafter"/>
</dbReference>
<feature type="domain" description="Mediator complex subunit MED14 N-terminal" evidence="10">
    <location>
        <begin position="34"/>
        <end position="221"/>
    </location>
</feature>
<evidence type="ECO:0000256" key="5">
    <source>
        <dbReference type="ARBA" id="ARBA00023159"/>
    </source>
</evidence>
<evidence type="ECO:0000256" key="9">
    <source>
        <dbReference type="RuleBase" id="RU365082"/>
    </source>
</evidence>
<dbReference type="PANTHER" id="PTHR12809:SF2">
    <property type="entry name" value="MEDIATOR OF RNA POLYMERASE II TRANSCRIPTION SUBUNIT 14"/>
    <property type="match status" value="1"/>
</dbReference>
<proteinExistence type="inferred from homology"/>
<dbReference type="InterPro" id="IPR013947">
    <property type="entry name" value="Mediator_Med14"/>
</dbReference>
<comment type="subcellular location">
    <subcellularLocation>
        <location evidence="1 9">Nucleus</location>
    </subcellularLocation>
</comment>
<organism evidence="11 12">
    <name type="scientific">Nadsonia fulvescens var. elongata DSM 6958</name>
    <dbReference type="NCBI Taxonomy" id="857566"/>
    <lineage>
        <taxon>Eukaryota</taxon>
        <taxon>Fungi</taxon>
        <taxon>Dikarya</taxon>
        <taxon>Ascomycota</taxon>
        <taxon>Saccharomycotina</taxon>
        <taxon>Dipodascomycetes</taxon>
        <taxon>Dipodascales</taxon>
        <taxon>Dipodascales incertae sedis</taxon>
        <taxon>Nadsonia</taxon>
    </lineage>
</organism>
<gene>
    <name evidence="11" type="ORF">NADFUDRAFT_66281</name>
</gene>
<evidence type="ECO:0000313" key="12">
    <source>
        <dbReference type="Proteomes" id="UP000095009"/>
    </source>
</evidence>
<dbReference type="InterPro" id="IPR055122">
    <property type="entry name" value="Med14_N"/>
</dbReference>
<dbReference type="GO" id="GO:0006357">
    <property type="term" value="P:regulation of transcription by RNA polymerase II"/>
    <property type="evidence" value="ECO:0007669"/>
    <property type="project" value="InterPro"/>
</dbReference>